<dbReference type="Ensembl" id="ENSSTUT00000028951.1">
    <property type="protein sequence ID" value="ENSSTUP00000027659.1"/>
    <property type="gene ID" value="ENSSTUG00000012011.1"/>
</dbReference>
<evidence type="ECO:0000259" key="3">
    <source>
        <dbReference type="PROSITE" id="PS51034"/>
    </source>
</evidence>
<organism evidence="4 5">
    <name type="scientific">Salmo trutta</name>
    <name type="common">Brown trout</name>
    <dbReference type="NCBI Taxonomy" id="8032"/>
    <lineage>
        <taxon>Eukaryota</taxon>
        <taxon>Metazoa</taxon>
        <taxon>Chordata</taxon>
        <taxon>Craniata</taxon>
        <taxon>Vertebrata</taxon>
        <taxon>Euteleostomi</taxon>
        <taxon>Actinopterygii</taxon>
        <taxon>Neopterygii</taxon>
        <taxon>Teleostei</taxon>
        <taxon>Protacanthopterygii</taxon>
        <taxon>Salmoniformes</taxon>
        <taxon>Salmonidae</taxon>
        <taxon>Salmoninae</taxon>
        <taxon>Salmo</taxon>
    </lineage>
</organism>
<dbReference type="GO" id="GO:0006955">
    <property type="term" value="P:immune response"/>
    <property type="evidence" value="ECO:0007669"/>
    <property type="project" value="InterPro"/>
</dbReference>
<accession>A0A673XZK7</accession>
<reference evidence="4" key="2">
    <citation type="submission" date="2025-09" db="UniProtKB">
        <authorList>
            <consortium name="Ensembl"/>
        </authorList>
    </citation>
    <scope>IDENTIFICATION</scope>
</reference>
<dbReference type="PROSITE" id="PS51034">
    <property type="entry name" value="ZP_2"/>
    <property type="match status" value="1"/>
</dbReference>
<keyword evidence="5" id="KW-1185">Reference proteome</keyword>
<reference evidence="4" key="1">
    <citation type="submission" date="2025-08" db="UniProtKB">
        <authorList>
            <consortium name="Ensembl"/>
        </authorList>
    </citation>
    <scope>IDENTIFICATION</scope>
</reference>
<dbReference type="Gene3D" id="2.40.50.40">
    <property type="match status" value="1"/>
</dbReference>
<dbReference type="SUPFAM" id="SSF54117">
    <property type="entry name" value="Interleukin 8-like chemokines"/>
    <property type="match status" value="1"/>
</dbReference>
<dbReference type="GO" id="GO:0005615">
    <property type="term" value="C:extracellular space"/>
    <property type="evidence" value="ECO:0007669"/>
    <property type="project" value="UniProtKB-KW"/>
</dbReference>
<dbReference type="Proteomes" id="UP000472277">
    <property type="component" value="Chromosome 7"/>
</dbReference>
<dbReference type="AlphaFoldDB" id="A0A673XZK7"/>
<dbReference type="InterPro" id="IPR036048">
    <property type="entry name" value="Interleukin_8-like_sf"/>
</dbReference>
<dbReference type="Pfam" id="PF00048">
    <property type="entry name" value="IL8"/>
    <property type="match status" value="1"/>
</dbReference>
<protein>
    <recommendedName>
        <fullName evidence="3">ZP domain-containing protein</fullName>
    </recommendedName>
</protein>
<sequence>MPTWRFYSSTITWLVCCVGLCIASGPNKCCFTFAERQIPRGRVVGYTKTSQQCLKEINNLCIEREKSDKEVKPCVYFPRMTWTSAF</sequence>
<keyword evidence="1" id="KW-0202">Cytokine</keyword>
<dbReference type="InterPro" id="IPR001507">
    <property type="entry name" value="ZP_dom"/>
</dbReference>
<evidence type="ECO:0000313" key="5">
    <source>
        <dbReference type="Proteomes" id="UP000472277"/>
    </source>
</evidence>
<feature type="chain" id="PRO_5025338393" description="ZP domain-containing protein" evidence="2">
    <location>
        <begin position="24"/>
        <end position="86"/>
    </location>
</feature>
<evidence type="ECO:0000256" key="2">
    <source>
        <dbReference type="SAM" id="SignalP"/>
    </source>
</evidence>
<evidence type="ECO:0000313" key="4">
    <source>
        <dbReference type="Ensembl" id="ENSSTUP00000027659.1"/>
    </source>
</evidence>
<dbReference type="GO" id="GO:0008009">
    <property type="term" value="F:chemokine activity"/>
    <property type="evidence" value="ECO:0007669"/>
    <property type="project" value="InterPro"/>
</dbReference>
<proteinExistence type="predicted"/>
<evidence type="ECO:0000256" key="1">
    <source>
        <dbReference type="ARBA" id="ARBA00022514"/>
    </source>
</evidence>
<feature type="signal peptide" evidence="2">
    <location>
        <begin position="1"/>
        <end position="23"/>
    </location>
</feature>
<keyword evidence="2" id="KW-0732">Signal</keyword>
<feature type="domain" description="ZP" evidence="3">
    <location>
        <begin position="1"/>
        <end position="37"/>
    </location>
</feature>
<dbReference type="InterPro" id="IPR001811">
    <property type="entry name" value="Chemokine_IL8-like_dom"/>
</dbReference>
<dbReference type="InParanoid" id="A0A673XZK7"/>
<name>A0A673XZK7_SALTR</name>